<keyword evidence="2" id="KW-0963">Cytoplasm</keyword>
<reference evidence="3 4" key="1">
    <citation type="journal article" date="2024" name="Front. Microbiol.">
        <title>Pangenomic and biochemical analyses of Helcococcus ovis reveal widespread tetracycline resistance and a novel bacterial species, Helcococcus bovis.</title>
        <authorList>
            <person name="Cunha F."/>
            <person name="Zhai Y."/>
            <person name="Casaro S."/>
            <person name="Jones K.L."/>
            <person name="Hernandez M."/>
            <person name="Bisinotto R.S."/>
            <person name="Kariyawasam S."/>
            <person name="Brown M.B."/>
            <person name="Phillips A."/>
            <person name="Jeong K.C."/>
            <person name="Galvao K.N."/>
        </authorList>
    </citation>
    <scope>NUCLEOTIDE SEQUENCE [LARGE SCALE GENOMIC DNA]</scope>
    <source>
        <strain evidence="3 4">KG197</strain>
    </source>
</reference>
<dbReference type="Proteomes" id="UP001629536">
    <property type="component" value="Unassembled WGS sequence"/>
</dbReference>
<gene>
    <name evidence="2 3" type="primary">rbfA</name>
    <name evidence="3" type="ORF">ABGF40_04110</name>
</gene>
<comment type="function">
    <text evidence="2">One of several proteins that assist in the late maturation steps of the functional core of the 30S ribosomal subunit. Associates with free 30S ribosomal subunits (but not with 30S subunits that are part of 70S ribosomes or polysomes). Required for efficient processing of 16S rRNA. May interact with the 5'-terminal helix region of 16S rRNA.</text>
</comment>
<comment type="similarity">
    <text evidence="2">Belongs to the RbfA family.</text>
</comment>
<sequence length="125" mass="14434">MDKKRIKRIESELKKEISVMISNDIKDPRIAPITSITDIELTDDLQSAKIFISVLGSDEEKNDTIDGLQNSIGYIKRELGKRMNLRHIPQLKIVLDDNIEEAMRIEKLISEVIKKDTEAQNEREE</sequence>
<keyword evidence="4" id="KW-1185">Reference proteome</keyword>
<evidence type="ECO:0000313" key="4">
    <source>
        <dbReference type="Proteomes" id="UP001629536"/>
    </source>
</evidence>
<dbReference type="InterPro" id="IPR000238">
    <property type="entry name" value="RbfA"/>
</dbReference>
<dbReference type="RefSeq" id="WP_408105258.1">
    <property type="nucleotide sequence ID" value="NZ_JBFNFH010000007.1"/>
</dbReference>
<evidence type="ECO:0000313" key="3">
    <source>
        <dbReference type="EMBL" id="MFM1524849.1"/>
    </source>
</evidence>
<dbReference type="InterPro" id="IPR020053">
    <property type="entry name" value="Ribosome-bd_factorA_CS"/>
</dbReference>
<dbReference type="InterPro" id="IPR015946">
    <property type="entry name" value="KH_dom-like_a/b"/>
</dbReference>
<proteinExistence type="inferred from homology"/>
<dbReference type="Gene3D" id="3.30.300.20">
    <property type="match status" value="1"/>
</dbReference>
<keyword evidence="1 2" id="KW-0690">Ribosome biogenesis</keyword>
<dbReference type="HAMAP" id="MF_00003">
    <property type="entry name" value="RbfA"/>
    <property type="match status" value="1"/>
</dbReference>
<accession>A0ABW9F6D8</accession>
<dbReference type="NCBIfam" id="TIGR00082">
    <property type="entry name" value="rbfA"/>
    <property type="match status" value="1"/>
</dbReference>
<dbReference type="PROSITE" id="PS01319">
    <property type="entry name" value="RBFA"/>
    <property type="match status" value="1"/>
</dbReference>
<comment type="subunit">
    <text evidence="2">Monomer. Binds 30S ribosomal subunits, but not 50S ribosomal subunits or 70S ribosomes.</text>
</comment>
<dbReference type="PANTHER" id="PTHR33515">
    <property type="entry name" value="RIBOSOME-BINDING FACTOR A, CHLOROPLASTIC-RELATED"/>
    <property type="match status" value="1"/>
</dbReference>
<dbReference type="PANTHER" id="PTHR33515:SF1">
    <property type="entry name" value="RIBOSOME-BINDING FACTOR A, CHLOROPLASTIC-RELATED"/>
    <property type="match status" value="1"/>
</dbReference>
<dbReference type="InterPro" id="IPR023799">
    <property type="entry name" value="RbfA_dom_sf"/>
</dbReference>
<protein>
    <recommendedName>
        <fullName evidence="2">Ribosome-binding factor A</fullName>
    </recommendedName>
</protein>
<comment type="subcellular location">
    <subcellularLocation>
        <location evidence="2">Cytoplasm</location>
    </subcellularLocation>
</comment>
<evidence type="ECO:0000256" key="1">
    <source>
        <dbReference type="ARBA" id="ARBA00022517"/>
    </source>
</evidence>
<dbReference type="Pfam" id="PF02033">
    <property type="entry name" value="RBFA"/>
    <property type="match status" value="1"/>
</dbReference>
<dbReference type="EMBL" id="JBFNFH010000007">
    <property type="protein sequence ID" value="MFM1524849.1"/>
    <property type="molecule type" value="Genomic_DNA"/>
</dbReference>
<name>A0ABW9F6D8_9FIRM</name>
<organism evidence="3 4">
    <name type="scientific">Helcococcus bovis</name>
    <dbReference type="NCBI Taxonomy" id="3153252"/>
    <lineage>
        <taxon>Bacteria</taxon>
        <taxon>Bacillati</taxon>
        <taxon>Bacillota</taxon>
        <taxon>Tissierellia</taxon>
        <taxon>Tissierellales</taxon>
        <taxon>Peptoniphilaceae</taxon>
        <taxon>Helcococcus</taxon>
    </lineage>
</organism>
<comment type="caution">
    <text evidence="3">The sequence shown here is derived from an EMBL/GenBank/DDBJ whole genome shotgun (WGS) entry which is preliminary data.</text>
</comment>
<dbReference type="SUPFAM" id="SSF89919">
    <property type="entry name" value="Ribosome-binding factor A, RbfA"/>
    <property type="match status" value="1"/>
</dbReference>
<evidence type="ECO:0000256" key="2">
    <source>
        <dbReference type="HAMAP-Rule" id="MF_00003"/>
    </source>
</evidence>